<organism evidence="10 11">
    <name type="scientific">Staphylococcus massiliensis S46</name>
    <dbReference type="NCBI Taxonomy" id="1229783"/>
    <lineage>
        <taxon>Bacteria</taxon>
        <taxon>Bacillati</taxon>
        <taxon>Bacillota</taxon>
        <taxon>Bacilli</taxon>
        <taxon>Bacillales</taxon>
        <taxon>Staphylococcaceae</taxon>
        <taxon>Staphylococcus</taxon>
    </lineage>
</organism>
<protein>
    <submittedName>
        <fullName evidence="10">DNA repair protein</fullName>
    </submittedName>
</protein>
<dbReference type="InterPro" id="IPR046778">
    <property type="entry name" value="UPF0758_N"/>
</dbReference>
<dbReference type="Gene3D" id="3.40.140.10">
    <property type="entry name" value="Cytidine Deaminase, domain 2"/>
    <property type="match status" value="1"/>
</dbReference>
<evidence type="ECO:0000256" key="8">
    <source>
        <dbReference type="SAM" id="MobiDB-lite"/>
    </source>
</evidence>
<dbReference type="PROSITE" id="PS01302">
    <property type="entry name" value="UPF0758"/>
    <property type="match status" value="1"/>
</dbReference>
<proteinExistence type="inferred from homology"/>
<dbReference type="Proteomes" id="UP000009885">
    <property type="component" value="Unassembled WGS sequence"/>
</dbReference>
<evidence type="ECO:0000256" key="6">
    <source>
        <dbReference type="ARBA" id="ARBA00023049"/>
    </source>
</evidence>
<dbReference type="eggNOG" id="COG2003">
    <property type="taxonomic scope" value="Bacteria"/>
</dbReference>
<dbReference type="InterPro" id="IPR025657">
    <property type="entry name" value="RadC_JAB"/>
</dbReference>
<dbReference type="PANTHER" id="PTHR30471:SF3">
    <property type="entry name" value="UPF0758 PROTEIN YEES-RELATED"/>
    <property type="match status" value="1"/>
</dbReference>
<dbReference type="Pfam" id="PF04002">
    <property type="entry name" value="RadC"/>
    <property type="match status" value="1"/>
</dbReference>
<evidence type="ECO:0000256" key="2">
    <source>
        <dbReference type="ARBA" id="ARBA00022670"/>
    </source>
</evidence>
<dbReference type="CDD" id="cd08071">
    <property type="entry name" value="MPN_DUF2466"/>
    <property type="match status" value="1"/>
</dbReference>
<keyword evidence="11" id="KW-1185">Reference proteome</keyword>
<dbReference type="PATRIC" id="fig|1229783.3.peg.195"/>
<keyword evidence="3" id="KW-0479">Metal-binding</keyword>
<sequence length="230" mass="25419">MGNLNQLASNEKPKERFVSQGPNSLSNSELLAILINTGRKGFSSVELAQEVLKHSRDLKQLSNVSLHELQAIKGIGAHKAIVLKAAFELGRRMNSQSLNDKVFIKSPHDVLMYLEGRMTDLEQEHFVALFLNSKNQIIHEKTLFIGTLNASLVHPREVFKEAVKCAAHAIIVAHNHPSGDPTPSKEDIRTTKRLCECGVVIGIELLDHIIIGQQRFVSLSEEGYIDGGNA</sequence>
<evidence type="ECO:0000256" key="4">
    <source>
        <dbReference type="ARBA" id="ARBA00022801"/>
    </source>
</evidence>
<feature type="domain" description="MPN" evidence="9">
    <location>
        <begin position="103"/>
        <end position="225"/>
    </location>
</feature>
<dbReference type="SUPFAM" id="SSF102712">
    <property type="entry name" value="JAB1/MPN domain"/>
    <property type="match status" value="1"/>
</dbReference>
<dbReference type="PANTHER" id="PTHR30471">
    <property type="entry name" value="DNA REPAIR PROTEIN RADC"/>
    <property type="match status" value="1"/>
</dbReference>
<dbReference type="STRING" id="1229783.C273_00955"/>
<evidence type="ECO:0000256" key="1">
    <source>
        <dbReference type="ARBA" id="ARBA00010243"/>
    </source>
</evidence>
<feature type="region of interest" description="Disordered" evidence="8">
    <location>
        <begin position="1"/>
        <end position="23"/>
    </location>
</feature>
<name>K9AS61_9STAP</name>
<dbReference type="EMBL" id="AMSQ01000002">
    <property type="protein sequence ID" value="EKU50169.1"/>
    <property type="molecule type" value="Genomic_DNA"/>
</dbReference>
<dbReference type="InterPro" id="IPR010994">
    <property type="entry name" value="RuvA_2-like"/>
</dbReference>
<keyword evidence="5" id="KW-0862">Zinc</keyword>
<gene>
    <name evidence="10" type="ORF">C273_00955</name>
</gene>
<accession>K9AS61</accession>
<dbReference type="NCBIfam" id="TIGR00608">
    <property type="entry name" value="radc"/>
    <property type="match status" value="1"/>
</dbReference>
<reference evidence="10 11" key="1">
    <citation type="journal article" date="2013" name="Genome Announc.">
        <title>Genome Sequence of Staphylococcus massiliensis Strain S46, Isolated from the Surface of Healthy Human Skin.</title>
        <authorList>
            <person name="Srivastav R."/>
            <person name="Singh A."/>
            <person name="Jangir P.K."/>
            <person name="Kumari C."/>
            <person name="Muduli S."/>
            <person name="Sharma R."/>
        </authorList>
    </citation>
    <scope>NUCLEOTIDE SEQUENCE [LARGE SCALE GENOMIC DNA]</scope>
    <source>
        <strain evidence="10 11">S46</strain>
    </source>
</reference>
<evidence type="ECO:0000256" key="3">
    <source>
        <dbReference type="ARBA" id="ARBA00022723"/>
    </source>
</evidence>
<keyword evidence="4" id="KW-0378">Hydrolase</keyword>
<dbReference type="InterPro" id="IPR001405">
    <property type="entry name" value="UPF0758"/>
</dbReference>
<evidence type="ECO:0000259" key="9">
    <source>
        <dbReference type="PROSITE" id="PS50249"/>
    </source>
</evidence>
<dbReference type="NCBIfam" id="NF000642">
    <property type="entry name" value="PRK00024.1"/>
    <property type="match status" value="1"/>
</dbReference>
<evidence type="ECO:0000313" key="11">
    <source>
        <dbReference type="Proteomes" id="UP000009885"/>
    </source>
</evidence>
<comment type="caution">
    <text evidence="10">The sequence shown here is derived from an EMBL/GenBank/DDBJ whole genome shotgun (WGS) entry which is preliminary data.</text>
</comment>
<dbReference type="GO" id="GO:0006508">
    <property type="term" value="P:proteolysis"/>
    <property type="evidence" value="ECO:0007669"/>
    <property type="project" value="UniProtKB-KW"/>
</dbReference>
<evidence type="ECO:0000313" key="10">
    <source>
        <dbReference type="EMBL" id="EKU50169.1"/>
    </source>
</evidence>
<dbReference type="PROSITE" id="PS50249">
    <property type="entry name" value="MPN"/>
    <property type="match status" value="1"/>
</dbReference>
<dbReference type="RefSeq" id="WP_009381854.1">
    <property type="nucleotide sequence ID" value="NZ_AMSQ01000002.1"/>
</dbReference>
<dbReference type="OrthoDB" id="9804482at2"/>
<dbReference type="Pfam" id="PF20582">
    <property type="entry name" value="UPF0758_N"/>
    <property type="match status" value="1"/>
</dbReference>
<dbReference type="SUPFAM" id="SSF47781">
    <property type="entry name" value="RuvA domain 2-like"/>
    <property type="match status" value="1"/>
</dbReference>
<dbReference type="AlphaFoldDB" id="K9AS61"/>
<comment type="similarity">
    <text evidence="1 7">Belongs to the UPF0758 family.</text>
</comment>
<evidence type="ECO:0000256" key="7">
    <source>
        <dbReference type="RuleBase" id="RU003797"/>
    </source>
</evidence>
<keyword evidence="2" id="KW-0645">Protease</keyword>
<keyword evidence="6" id="KW-0482">Metalloprotease</keyword>
<dbReference type="GO" id="GO:0046872">
    <property type="term" value="F:metal ion binding"/>
    <property type="evidence" value="ECO:0007669"/>
    <property type="project" value="UniProtKB-KW"/>
</dbReference>
<dbReference type="GO" id="GO:0008237">
    <property type="term" value="F:metallopeptidase activity"/>
    <property type="evidence" value="ECO:0007669"/>
    <property type="project" value="UniProtKB-KW"/>
</dbReference>
<dbReference type="InterPro" id="IPR037518">
    <property type="entry name" value="MPN"/>
</dbReference>
<evidence type="ECO:0000256" key="5">
    <source>
        <dbReference type="ARBA" id="ARBA00022833"/>
    </source>
</evidence>
<dbReference type="InterPro" id="IPR020891">
    <property type="entry name" value="UPF0758_CS"/>
</dbReference>